<feature type="compositionally biased region" description="Acidic residues" evidence="3">
    <location>
        <begin position="568"/>
        <end position="599"/>
    </location>
</feature>
<name>A0A1J5TMI8_9ARCH</name>
<evidence type="ECO:0000256" key="1">
    <source>
        <dbReference type="ARBA" id="ARBA00023157"/>
    </source>
</evidence>
<dbReference type="CDD" id="cd00112">
    <property type="entry name" value="LDLa"/>
    <property type="match status" value="1"/>
</dbReference>
<keyword evidence="2" id="KW-0175">Coiled coil</keyword>
<feature type="region of interest" description="Disordered" evidence="3">
    <location>
        <begin position="553"/>
        <end position="629"/>
    </location>
</feature>
<feature type="coiled-coil region" evidence="2">
    <location>
        <begin position="38"/>
        <end position="65"/>
    </location>
</feature>
<dbReference type="Proteomes" id="UP000183080">
    <property type="component" value="Unassembled WGS sequence"/>
</dbReference>
<proteinExistence type="predicted"/>
<gene>
    <name evidence="4" type="ORF">BD935_02535</name>
</gene>
<feature type="region of interest" description="Disordered" evidence="3">
    <location>
        <begin position="261"/>
        <end position="292"/>
    </location>
</feature>
<dbReference type="SUPFAM" id="SSF57424">
    <property type="entry name" value="LDL receptor-like module"/>
    <property type="match status" value="1"/>
</dbReference>
<accession>A0A1J5TMI8</accession>
<evidence type="ECO:0000256" key="2">
    <source>
        <dbReference type="SAM" id="Coils"/>
    </source>
</evidence>
<dbReference type="EMBL" id="MIZA01000022">
    <property type="protein sequence ID" value="OIR17541.1"/>
    <property type="molecule type" value="Genomic_DNA"/>
</dbReference>
<dbReference type="InterPro" id="IPR002172">
    <property type="entry name" value="LDrepeatLR_classA_rpt"/>
</dbReference>
<dbReference type="STRING" id="1888995.BD935_02535"/>
<evidence type="ECO:0000256" key="3">
    <source>
        <dbReference type="SAM" id="MobiDB-lite"/>
    </source>
</evidence>
<dbReference type="AlphaFoldDB" id="A0A1J5TMI8"/>
<reference evidence="4 5" key="1">
    <citation type="submission" date="2016-08" db="EMBL/GenBank/DDBJ databases">
        <title>New Insights into Marine Group III Euryarchaeota, from dark to light.</title>
        <authorList>
            <person name="Haro-Moreno J.M."/>
            <person name="Rodriguez-Valera F."/>
            <person name="Lopez-Garcia P."/>
            <person name="Moreira D."/>
            <person name="Martin-Cuadrado A.B."/>
        </authorList>
    </citation>
    <scope>NUCLEOTIDE SEQUENCE [LARGE SCALE GENOMIC DNA]</scope>
    <source>
        <strain evidence="4">CG-Epi1</strain>
    </source>
</reference>
<dbReference type="InterPro" id="IPR036055">
    <property type="entry name" value="LDL_receptor-like_sf"/>
</dbReference>
<feature type="compositionally biased region" description="Acidic residues" evidence="3">
    <location>
        <begin position="613"/>
        <end position="629"/>
    </location>
</feature>
<sequence length="726" mass="81791">MYQKTTFAILVALCFLGAQASNAVEEGPTFSTGDTWAFGQEIDLMEEVNSEIQELENTITQEIIESDNFTQIRNWTGLGLDSFELNNEAVLGFFYTGEIVDDFDNMIHMQTEQSLYSHTVVGTKFTSMLPPAGTHDLKIRAYCADEDWNDDTEECGEDGDAGQFELLDNNTGEPIVMEEVNTELSGGMHYIAKITQDTWWTQDTHELVKTQITVALGASADLTLRNVPNLTYEGESILTAISGPQFECDDGQTIAFEDANNGWEDCEDGSDEPRDDDGDGSTDQRFECDNGDTYPLDYVNDGEWHCENGEDEGEGGVSPCSDWEENEEEKEAICYETINVLYETAVVSMDAELSINLLFDFGDNPMNAMNLPLEENKYWEGELDRLTISGDLGGKIDIAKPEMSICPDLDCDQLPEMQELYSGITDALQELHDNETFSITVDRNDDGLPDVITEWNDMFPMYIPETWMDEVFQEIADQAFCDDQESAEEGEECDETAEEEYEKLNLRIENNRFAFGPYNLHDIEDFSPIPYAFETGEKESIQSSTGESYEGYQVFPTDRCSENNPDRNEDDCNEEDEEDDGRDDDEDNDDDNDDDDIIIIDDGQARSSHDDDEHGDEDHDEEDSEGPFDDSEIIWFHDAETGHPAYINMDMPNLREDGYTIEMEPISHTVAVEKVEDNADPENPEKTELIDFGTTEVTDEASDELPGFGILAAGASLLFVSRRFRN</sequence>
<comment type="caution">
    <text evidence="4">The sequence shown here is derived from an EMBL/GenBank/DDBJ whole genome shotgun (WGS) entry which is preliminary data.</text>
</comment>
<protein>
    <submittedName>
        <fullName evidence="4">Uncharacterized protein</fullName>
    </submittedName>
</protein>
<feature type="compositionally biased region" description="Basic and acidic residues" evidence="3">
    <location>
        <begin position="603"/>
        <end position="612"/>
    </location>
</feature>
<organism evidence="4 5">
    <name type="scientific">Marine Group III euryarchaeote CG-Epi1</name>
    <dbReference type="NCBI Taxonomy" id="1888995"/>
    <lineage>
        <taxon>Archaea</taxon>
        <taxon>Methanobacteriati</taxon>
        <taxon>Thermoplasmatota</taxon>
        <taxon>Thermoplasmata</taxon>
        <taxon>Candidatus Thermoprofundales</taxon>
    </lineage>
</organism>
<keyword evidence="1" id="KW-1015">Disulfide bond</keyword>
<evidence type="ECO:0000313" key="4">
    <source>
        <dbReference type="EMBL" id="OIR17541.1"/>
    </source>
</evidence>
<feature type="compositionally biased region" description="Acidic residues" evidence="3">
    <location>
        <begin position="264"/>
        <end position="280"/>
    </location>
</feature>
<evidence type="ECO:0000313" key="5">
    <source>
        <dbReference type="Proteomes" id="UP000183080"/>
    </source>
</evidence>